<name>A0AAE1ED60_9GAST</name>
<reference evidence="1" key="1">
    <citation type="journal article" date="2023" name="G3 (Bethesda)">
        <title>A reference genome for the long-term kleptoplast-retaining sea slug Elysia crispata morphotype clarki.</title>
        <authorList>
            <person name="Eastman K.E."/>
            <person name="Pendleton A.L."/>
            <person name="Shaikh M.A."/>
            <person name="Suttiyut T."/>
            <person name="Ogas R."/>
            <person name="Tomko P."/>
            <person name="Gavelis G."/>
            <person name="Widhalm J.R."/>
            <person name="Wisecaver J.H."/>
        </authorList>
    </citation>
    <scope>NUCLEOTIDE SEQUENCE</scope>
    <source>
        <strain evidence="1">ECLA1</strain>
    </source>
</reference>
<keyword evidence="2" id="KW-1185">Reference proteome</keyword>
<evidence type="ECO:0000313" key="2">
    <source>
        <dbReference type="Proteomes" id="UP001283361"/>
    </source>
</evidence>
<dbReference type="EMBL" id="JAWDGP010000177">
    <property type="protein sequence ID" value="KAK3803191.1"/>
    <property type="molecule type" value="Genomic_DNA"/>
</dbReference>
<sequence length="532" mass="61605">MTGVGMTVQQLTERLDRMLNKPDISLITSQNTLTSLWLMMLSESWPLPSPMLLSSMYEEEKLNHIGGKRDEIQQNQMEERGMMLEDFQEITDAIYCAMNSTKLLGICEMLLSHLKETTLHGPRWNNSPTDSINTICVHNPRLCYQLSSVIVSLGPSVVFGYRGILLIFLAYETQGVLHVISAPIWPIFNDQENTAFELVSLAIVLCRFLSMGLIIIPEEIQQHPKKDGQMVKSLTASLTAQQFTECLDRMLHTPVASLITSQATARLLWSIMLFELWPLSSPLQLPNADEKLYGEKYVWFSIGWYLDNWRASQEIAQGRAREKRDRMKAILKLLGTPELETGRRTMLQKEIDDIEEEKYRGAAVRCKIDTEQEDIPTKHFLTREQNVQKSRSIKEIKKRSGEITTKQEEFREFYRKLYTEEGQPNENKQEEYTKYVRKIEEGDREDMEHPFTENKIEVAIKQLNKNKSPGPDGLTSEFYQTFQGQLTPILKKVVDQAIERGRIPGEMKLSYITLLPKDENNRTEVSKYRYHY</sequence>
<organism evidence="1 2">
    <name type="scientific">Elysia crispata</name>
    <name type="common">lettuce slug</name>
    <dbReference type="NCBI Taxonomy" id="231223"/>
    <lineage>
        <taxon>Eukaryota</taxon>
        <taxon>Metazoa</taxon>
        <taxon>Spiralia</taxon>
        <taxon>Lophotrochozoa</taxon>
        <taxon>Mollusca</taxon>
        <taxon>Gastropoda</taxon>
        <taxon>Heterobranchia</taxon>
        <taxon>Euthyneura</taxon>
        <taxon>Panpulmonata</taxon>
        <taxon>Sacoglossa</taxon>
        <taxon>Placobranchoidea</taxon>
        <taxon>Plakobranchidae</taxon>
        <taxon>Elysia</taxon>
    </lineage>
</organism>
<gene>
    <name evidence="1" type="ORF">RRG08_024103</name>
</gene>
<dbReference type="AlphaFoldDB" id="A0AAE1ED60"/>
<dbReference type="PANTHER" id="PTHR31635">
    <property type="entry name" value="REVERSE TRANSCRIPTASE DOMAIN-CONTAINING PROTEIN-RELATED"/>
    <property type="match status" value="1"/>
</dbReference>
<evidence type="ECO:0000313" key="1">
    <source>
        <dbReference type="EMBL" id="KAK3803191.1"/>
    </source>
</evidence>
<proteinExistence type="predicted"/>
<comment type="caution">
    <text evidence="1">The sequence shown here is derived from an EMBL/GenBank/DDBJ whole genome shotgun (WGS) entry which is preliminary data.</text>
</comment>
<accession>A0AAE1ED60</accession>
<dbReference type="Proteomes" id="UP001283361">
    <property type="component" value="Unassembled WGS sequence"/>
</dbReference>
<protein>
    <submittedName>
        <fullName evidence="1">Uncharacterized protein</fullName>
    </submittedName>
</protein>
<dbReference type="PANTHER" id="PTHR31635:SF196">
    <property type="entry name" value="REVERSE TRANSCRIPTASE DOMAIN-CONTAINING PROTEIN-RELATED"/>
    <property type="match status" value="1"/>
</dbReference>